<organism evidence="1 2">
    <name type="scientific">Cnephaeus nilssonii</name>
    <name type="common">Northern bat</name>
    <name type="synonym">Eptesicus nilssonii</name>
    <dbReference type="NCBI Taxonomy" id="3371016"/>
    <lineage>
        <taxon>Eukaryota</taxon>
        <taxon>Metazoa</taxon>
        <taxon>Chordata</taxon>
        <taxon>Craniata</taxon>
        <taxon>Vertebrata</taxon>
        <taxon>Euteleostomi</taxon>
        <taxon>Mammalia</taxon>
        <taxon>Eutheria</taxon>
        <taxon>Laurasiatheria</taxon>
        <taxon>Chiroptera</taxon>
        <taxon>Yangochiroptera</taxon>
        <taxon>Vespertilionidae</taxon>
        <taxon>Cnephaeus</taxon>
    </lineage>
</organism>
<proteinExistence type="predicted"/>
<comment type="caution">
    <text evidence="1">The sequence shown here is derived from an EMBL/GenBank/DDBJ whole genome shotgun (WGS) entry which is preliminary data.</text>
</comment>
<dbReference type="Proteomes" id="UP001177744">
    <property type="component" value="Unassembled WGS sequence"/>
</dbReference>
<protein>
    <submittedName>
        <fullName evidence="1">Uncharacterized protein</fullName>
    </submittedName>
</protein>
<dbReference type="GO" id="GO:0045338">
    <property type="term" value="P:farnesyl diphosphate metabolic process"/>
    <property type="evidence" value="ECO:0007669"/>
    <property type="project" value="InterPro"/>
</dbReference>
<dbReference type="EMBL" id="JAULJE010000008">
    <property type="protein sequence ID" value="KAK1339625.1"/>
    <property type="molecule type" value="Genomic_DNA"/>
</dbReference>
<dbReference type="AlphaFoldDB" id="A0AA40HYF8"/>
<sequence>MEFMKCLEHLEEFYNLLRFRIGGRHKVIPKMDQDSLSSRLKTCYKYLHQTSRSFAVVIQALDEEMRHAVCIFYLVL</sequence>
<dbReference type="PANTHER" id="PTHR11626:SF2">
    <property type="entry name" value="SQUALENE SYNTHASE"/>
    <property type="match status" value="1"/>
</dbReference>
<name>A0AA40HYF8_CNENI</name>
<evidence type="ECO:0000313" key="2">
    <source>
        <dbReference type="Proteomes" id="UP001177744"/>
    </source>
</evidence>
<dbReference type="InterPro" id="IPR008949">
    <property type="entry name" value="Isoprenoid_synthase_dom_sf"/>
</dbReference>
<dbReference type="InterPro" id="IPR044844">
    <property type="entry name" value="Trans_IPPS_euk-type"/>
</dbReference>
<accession>A0AA40HYF8</accession>
<evidence type="ECO:0000313" key="1">
    <source>
        <dbReference type="EMBL" id="KAK1339625.1"/>
    </source>
</evidence>
<dbReference type="SUPFAM" id="SSF48576">
    <property type="entry name" value="Terpenoid synthases"/>
    <property type="match status" value="1"/>
</dbReference>
<dbReference type="Gene3D" id="1.10.600.10">
    <property type="entry name" value="Farnesyl Diphosphate Synthase"/>
    <property type="match status" value="1"/>
</dbReference>
<gene>
    <name evidence="1" type="ORF">QTO34_018179</name>
</gene>
<dbReference type="GO" id="GO:0006695">
    <property type="term" value="P:cholesterol biosynthetic process"/>
    <property type="evidence" value="ECO:0007669"/>
    <property type="project" value="TreeGrafter"/>
</dbReference>
<dbReference type="GO" id="GO:0005789">
    <property type="term" value="C:endoplasmic reticulum membrane"/>
    <property type="evidence" value="ECO:0007669"/>
    <property type="project" value="TreeGrafter"/>
</dbReference>
<dbReference type="GO" id="GO:0051996">
    <property type="term" value="F:squalene synthase [NAD(P)H] activity"/>
    <property type="evidence" value="ECO:0007669"/>
    <property type="project" value="InterPro"/>
</dbReference>
<reference evidence="1" key="1">
    <citation type="submission" date="2023-06" db="EMBL/GenBank/DDBJ databases">
        <title>Reference genome for the Northern bat (Eptesicus nilssonii), a most northern bat species.</title>
        <authorList>
            <person name="Laine V.N."/>
            <person name="Pulliainen A.T."/>
            <person name="Lilley T.M."/>
        </authorList>
    </citation>
    <scope>NUCLEOTIDE SEQUENCE</scope>
    <source>
        <strain evidence="1">BLF_Eptnil</strain>
        <tissue evidence="1">Kidney</tissue>
    </source>
</reference>
<keyword evidence="2" id="KW-1185">Reference proteome</keyword>
<dbReference type="PANTHER" id="PTHR11626">
    <property type="entry name" value="FARNESYL-DIPHOSPHATE FARNESYLTRANSFERASE"/>
    <property type="match status" value="1"/>
</dbReference>